<feature type="repeat" description="TPR" evidence="4">
    <location>
        <begin position="19"/>
        <end position="52"/>
    </location>
</feature>
<dbReference type="PANTHER" id="PTHR23040">
    <property type="match status" value="1"/>
</dbReference>
<comment type="subcellular location">
    <subcellularLocation>
        <location evidence="1">Cytoplasm</location>
        <location evidence="1">Cytoskeleton</location>
        <location evidence="1">Cilium axoneme</location>
    </subcellularLocation>
</comment>
<dbReference type="InterPro" id="IPR040111">
    <property type="entry name" value="ODAD4"/>
</dbReference>
<evidence type="ECO:0000256" key="2">
    <source>
        <dbReference type="ARBA" id="ARBA00034139"/>
    </source>
</evidence>
<reference evidence="5 6" key="1">
    <citation type="journal article" date="2022" name="Front. Cell. Infect. Microbiol.">
        <title>The Genomes of Two Strains of Taenia crassiceps the Animal Model for the Study of Human Cysticercosis.</title>
        <authorList>
            <person name="Bobes R.J."/>
            <person name="Estrada K."/>
            <person name="Rios-Valencia D.G."/>
            <person name="Calderon-Gallegos A."/>
            <person name="de la Torre P."/>
            <person name="Carrero J.C."/>
            <person name="Sanchez-Flores A."/>
            <person name="Laclette J.P."/>
        </authorList>
    </citation>
    <scope>NUCLEOTIDE SEQUENCE [LARGE SCALE GENOMIC DNA]</scope>
    <source>
        <strain evidence="5">WFUcys</strain>
    </source>
</reference>
<dbReference type="PROSITE" id="PS50005">
    <property type="entry name" value="TPR"/>
    <property type="match status" value="1"/>
</dbReference>
<evidence type="ECO:0000313" key="5">
    <source>
        <dbReference type="EMBL" id="KAL5112417.1"/>
    </source>
</evidence>
<dbReference type="InterPro" id="IPR011990">
    <property type="entry name" value="TPR-like_helical_dom_sf"/>
</dbReference>
<keyword evidence="4" id="KW-0802">TPR repeat</keyword>
<evidence type="ECO:0000313" key="6">
    <source>
        <dbReference type="Proteomes" id="UP001651158"/>
    </source>
</evidence>
<comment type="caution">
    <text evidence="5">The sequence shown here is derived from an EMBL/GenBank/DDBJ whole genome shotgun (WGS) entry which is preliminary data.</text>
</comment>
<dbReference type="InterPro" id="IPR019734">
    <property type="entry name" value="TPR_rpt"/>
</dbReference>
<dbReference type="SMART" id="SM00028">
    <property type="entry name" value="TPR"/>
    <property type="match status" value="2"/>
</dbReference>
<evidence type="ECO:0000256" key="3">
    <source>
        <dbReference type="ARBA" id="ARBA00034143"/>
    </source>
</evidence>
<sequence>MGTARALSDSEEEVIFNPFEAYLNIGRHLLFRKDYKRALIYLDKAQGIEPKHVGCLLMRSTCHLYITNNDESIELAKAAHALTKRNPHAILLIAEGYYRKGEFEMALKYFINDDVDPKLWPELSLTDYYSYAFPPKNASNRQTTNLQKAKVESAADAKKPTEKWPEMMPVETLRKVFDKKYFAYLYIHELYRVEGKRTEFLKNMGVSHLNDPYLRIDRCRQNRQIVRDCAYCLRTKADLWHKIDPSMKHTTTL</sequence>
<proteinExistence type="predicted"/>
<dbReference type="Proteomes" id="UP001651158">
    <property type="component" value="Unassembled WGS sequence"/>
</dbReference>
<gene>
    <name evidence="5" type="ORF">TcWFU_006954</name>
</gene>
<accession>A0ABR4QS53</accession>
<dbReference type="EMBL" id="JAKROA010000001">
    <property type="protein sequence ID" value="KAL5112417.1"/>
    <property type="molecule type" value="Genomic_DNA"/>
</dbReference>
<protein>
    <recommendedName>
        <fullName evidence="2">Outer dynein arm-docking complex subunit 4</fullName>
    </recommendedName>
    <alternativeName>
        <fullName evidence="3">Tetratricopeptide repeat protein 25</fullName>
    </alternativeName>
</protein>
<evidence type="ECO:0000256" key="4">
    <source>
        <dbReference type="PROSITE-ProRule" id="PRU00339"/>
    </source>
</evidence>
<keyword evidence="6" id="KW-1185">Reference proteome</keyword>
<dbReference type="SUPFAM" id="SSF48452">
    <property type="entry name" value="TPR-like"/>
    <property type="match status" value="1"/>
</dbReference>
<organism evidence="5 6">
    <name type="scientific">Taenia crassiceps</name>
    <dbReference type="NCBI Taxonomy" id="6207"/>
    <lineage>
        <taxon>Eukaryota</taxon>
        <taxon>Metazoa</taxon>
        <taxon>Spiralia</taxon>
        <taxon>Lophotrochozoa</taxon>
        <taxon>Platyhelminthes</taxon>
        <taxon>Cestoda</taxon>
        <taxon>Eucestoda</taxon>
        <taxon>Cyclophyllidea</taxon>
        <taxon>Taeniidae</taxon>
        <taxon>Taenia</taxon>
    </lineage>
</organism>
<name>A0ABR4QS53_9CEST</name>
<dbReference type="Gene3D" id="1.25.40.10">
    <property type="entry name" value="Tetratricopeptide repeat domain"/>
    <property type="match status" value="1"/>
</dbReference>
<evidence type="ECO:0000256" key="1">
    <source>
        <dbReference type="ARBA" id="ARBA00004430"/>
    </source>
</evidence>